<evidence type="ECO:0000313" key="7">
    <source>
        <dbReference type="EMBL" id="BBY63563.1"/>
    </source>
</evidence>
<dbReference type="GO" id="GO:0050660">
    <property type="term" value="F:flavin adenine dinucleotide binding"/>
    <property type="evidence" value="ECO:0007669"/>
    <property type="project" value="InterPro"/>
</dbReference>
<dbReference type="KEGG" id="mhev:MHEL_18060"/>
<protein>
    <recommendedName>
        <fullName evidence="9">Monooxygenase</fullName>
    </recommendedName>
</protein>
<keyword evidence="6" id="KW-0560">Oxidoreductase</keyword>
<dbReference type="SUPFAM" id="SSF51905">
    <property type="entry name" value="FAD/NAD(P)-binding domain"/>
    <property type="match status" value="2"/>
</dbReference>
<sequence>MKVCVVGAGPCGLTTVKQLLDEGHDVVCFDKNPDIGGIWLRYDGDGDTMKAYDDLYLTISMKLMAYSDYPFRGERKFYSRGEYFDYLRAYTDRFGLSERIRFGSEVTNVKRVSDRWVVSVRRDGVDSKEPFDAVAVCSGPFKTPNRAIAGLEDFTGEIVHSSEYRNSDRFRGKRVLIVGLAESGADIVRQIGDVASACTLSIRSYTYLLPRVSDRNRTTDHGTVRAHHHEMYRRATTYPLELESFWGRDALAKALFLVMSVIYGFAASVLGAFGANRKGAEPAVNPMGQPIDPARLDVDTLENDVNWKLIETWNRRSHPQGSWSPRRIFCKNVSFIPSIADGRVTLNDAGIASSVGNRVVFADSAAGEFDTVVLCTGFEHDFGIGDLQVKDGNVRNLYKHFLHPEHQGTVAFIGFVRPFSGGIPICAEMQARYFARVCSGTQQLPDDLDEVIGREREWEEHWTALSPRQTESIPSQVMYLDSLAREIGCLVPMRKMLFNPKLFIQLWFGSFNQSGYRIVGPHNLGRAALADLYSEPVENRRDMALRHVILQLTPPSVHPKHLMGTPLTKWADSPLLGGTYTSSDTSEPALMSSRTVG</sequence>
<dbReference type="PANTHER" id="PTHR23023">
    <property type="entry name" value="DIMETHYLANILINE MONOOXYGENASE"/>
    <property type="match status" value="1"/>
</dbReference>
<dbReference type="GO" id="GO:0050661">
    <property type="term" value="F:NADP binding"/>
    <property type="evidence" value="ECO:0007669"/>
    <property type="project" value="InterPro"/>
</dbReference>
<reference evidence="7 8" key="1">
    <citation type="journal article" date="2019" name="Emerg. Microbes Infect.">
        <title>Comprehensive subspecies identification of 175 nontuberculous mycobacteria species based on 7547 genomic profiles.</title>
        <authorList>
            <person name="Matsumoto Y."/>
            <person name="Kinjo T."/>
            <person name="Motooka D."/>
            <person name="Nabeya D."/>
            <person name="Jung N."/>
            <person name="Uechi K."/>
            <person name="Horii T."/>
            <person name="Iida T."/>
            <person name="Fujita J."/>
            <person name="Nakamura S."/>
        </authorList>
    </citation>
    <scope>NUCLEOTIDE SEQUENCE [LARGE SCALE GENOMIC DNA]</scope>
    <source>
        <strain evidence="7 8">JCM 30396</strain>
    </source>
</reference>
<proteinExistence type="inferred from homology"/>
<keyword evidence="4" id="KW-0274">FAD</keyword>
<dbReference type="InterPro" id="IPR020946">
    <property type="entry name" value="Flavin_mOase-like"/>
</dbReference>
<evidence type="ECO:0000313" key="8">
    <source>
        <dbReference type="Proteomes" id="UP000467148"/>
    </source>
</evidence>
<evidence type="ECO:0000256" key="3">
    <source>
        <dbReference type="ARBA" id="ARBA00022630"/>
    </source>
</evidence>
<dbReference type="GO" id="GO:0004499">
    <property type="term" value="F:N,N-dimethylaniline monooxygenase activity"/>
    <property type="evidence" value="ECO:0007669"/>
    <property type="project" value="InterPro"/>
</dbReference>
<keyword evidence="3" id="KW-0285">Flavoprotein</keyword>
<evidence type="ECO:0000256" key="4">
    <source>
        <dbReference type="ARBA" id="ARBA00022827"/>
    </source>
</evidence>
<dbReference type="InterPro" id="IPR000960">
    <property type="entry name" value="Flavin_mOase"/>
</dbReference>
<dbReference type="Proteomes" id="UP000467148">
    <property type="component" value="Chromosome"/>
</dbReference>
<dbReference type="RefSeq" id="WP_163747212.1">
    <property type="nucleotide sequence ID" value="NZ_AP022596.1"/>
</dbReference>
<dbReference type="Gene3D" id="3.50.50.60">
    <property type="entry name" value="FAD/NAD(P)-binding domain"/>
    <property type="match status" value="3"/>
</dbReference>
<dbReference type="InterPro" id="IPR036188">
    <property type="entry name" value="FAD/NAD-bd_sf"/>
</dbReference>
<gene>
    <name evidence="7" type="ORF">MHEL_18060</name>
</gene>
<dbReference type="AlphaFoldDB" id="A0A7I7T3V5"/>
<dbReference type="PIRSF" id="PIRSF000332">
    <property type="entry name" value="FMO"/>
    <property type="match status" value="1"/>
</dbReference>
<comment type="similarity">
    <text evidence="2">Belongs to the FAD-binding monooxygenase family.</text>
</comment>
<name>A0A7I7T3V5_9MYCO</name>
<dbReference type="Pfam" id="PF00743">
    <property type="entry name" value="FMO-like"/>
    <property type="match status" value="2"/>
</dbReference>
<organism evidence="7 8">
    <name type="scientific">Mycolicibacterium helvum</name>
    <dbReference type="NCBI Taxonomy" id="1534349"/>
    <lineage>
        <taxon>Bacteria</taxon>
        <taxon>Bacillati</taxon>
        <taxon>Actinomycetota</taxon>
        <taxon>Actinomycetes</taxon>
        <taxon>Mycobacteriales</taxon>
        <taxon>Mycobacteriaceae</taxon>
        <taxon>Mycolicibacterium</taxon>
    </lineage>
</organism>
<dbReference type="PRINTS" id="PR00370">
    <property type="entry name" value="FMOXYGENASE"/>
</dbReference>
<evidence type="ECO:0000256" key="1">
    <source>
        <dbReference type="ARBA" id="ARBA00009183"/>
    </source>
</evidence>
<evidence type="ECO:0000256" key="2">
    <source>
        <dbReference type="ARBA" id="ARBA00010139"/>
    </source>
</evidence>
<keyword evidence="5" id="KW-0521">NADP</keyword>
<keyword evidence="8" id="KW-1185">Reference proteome</keyword>
<dbReference type="InterPro" id="IPR050346">
    <property type="entry name" value="FMO-like"/>
</dbReference>
<comment type="similarity">
    <text evidence="1">Belongs to the FMO family.</text>
</comment>
<evidence type="ECO:0000256" key="6">
    <source>
        <dbReference type="ARBA" id="ARBA00023002"/>
    </source>
</evidence>
<accession>A0A7I7T3V5</accession>
<evidence type="ECO:0008006" key="9">
    <source>
        <dbReference type="Google" id="ProtNLM"/>
    </source>
</evidence>
<dbReference type="EMBL" id="AP022596">
    <property type="protein sequence ID" value="BBY63563.1"/>
    <property type="molecule type" value="Genomic_DNA"/>
</dbReference>
<evidence type="ECO:0000256" key="5">
    <source>
        <dbReference type="ARBA" id="ARBA00022857"/>
    </source>
</evidence>